<dbReference type="PANTHER" id="PTHR47936">
    <property type="entry name" value="PPR_LONG DOMAIN-CONTAINING PROTEIN"/>
    <property type="match status" value="1"/>
</dbReference>
<dbReference type="Pfam" id="PF01535">
    <property type="entry name" value="PPR"/>
    <property type="match status" value="1"/>
</dbReference>
<feature type="repeat" description="PPR" evidence="3">
    <location>
        <begin position="189"/>
        <end position="223"/>
    </location>
</feature>
<dbReference type="EMBL" id="JAPFFM010000012">
    <property type="protein sequence ID" value="KAJ6728707.1"/>
    <property type="molecule type" value="Genomic_DNA"/>
</dbReference>
<comment type="similarity">
    <text evidence="1">Belongs to the PPR family. P subfamily.</text>
</comment>
<dbReference type="Proteomes" id="UP001151752">
    <property type="component" value="Chromosome 11"/>
</dbReference>
<feature type="repeat" description="PPR" evidence="3">
    <location>
        <begin position="259"/>
        <end position="293"/>
    </location>
</feature>
<evidence type="ECO:0000256" key="1">
    <source>
        <dbReference type="ARBA" id="ARBA00007626"/>
    </source>
</evidence>
<proteinExistence type="inferred from homology"/>
<evidence type="ECO:0000256" key="4">
    <source>
        <dbReference type="SAM" id="MobiDB-lite"/>
    </source>
</evidence>
<dbReference type="InterPro" id="IPR002885">
    <property type="entry name" value="PPR_rpt"/>
</dbReference>
<dbReference type="NCBIfam" id="TIGR00756">
    <property type="entry name" value="PPR"/>
    <property type="match status" value="4"/>
</dbReference>
<evidence type="ECO:0000256" key="2">
    <source>
        <dbReference type="ARBA" id="ARBA00022737"/>
    </source>
</evidence>
<comment type="caution">
    <text evidence="5">The sequence shown here is derived from an EMBL/GenBank/DDBJ whole genome shotgun (WGS) entry which is preliminary data.</text>
</comment>
<organism evidence="5 6">
    <name type="scientific">Salix koriyanagi</name>
    <dbReference type="NCBI Taxonomy" id="2511006"/>
    <lineage>
        <taxon>Eukaryota</taxon>
        <taxon>Viridiplantae</taxon>
        <taxon>Streptophyta</taxon>
        <taxon>Embryophyta</taxon>
        <taxon>Tracheophyta</taxon>
        <taxon>Spermatophyta</taxon>
        <taxon>Magnoliopsida</taxon>
        <taxon>eudicotyledons</taxon>
        <taxon>Gunneridae</taxon>
        <taxon>Pentapetalae</taxon>
        <taxon>rosids</taxon>
        <taxon>fabids</taxon>
        <taxon>Malpighiales</taxon>
        <taxon>Salicaceae</taxon>
        <taxon>Saliceae</taxon>
        <taxon>Salix</taxon>
    </lineage>
</organism>
<evidence type="ECO:0000313" key="6">
    <source>
        <dbReference type="Proteomes" id="UP001151752"/>
    </source>
</evidence>
<reference evidence="5" key="1">
    <citation type="submission" date="2022-11" db="EMBL/GenBank/DDBJ databases">
        <authorList>
            <person name="Hyden B.L."/>
            <person name="Feng K."/>
            <person name="Yates T."/>
            <person name="Jawdy S."/>
            <person name="Smart L.B."/>
            <person name="Muchero W."/>
        </authorList>
    </citation>
    <scope>NUCLEOTIDE SEQUENCE</scope>
    <source>
        <tissue evidence="5">Shoot tip</tissue>
    </source>
</reference>
<sequence>MSKSSSALGRLRGIFEKSSSRPTATTATTATTAATKTKAILNTKRPKTSNPTTTDSPTIKSGTVEKMVRRFKKSSESSSFRSRHDIYFNTVKRLIKYNRLSKIHEILDHQKNFPDITNEAFTASLICLYGKAGMFDHARKLFDEMPELKCPRTVYSFNALFSACVDAGRFDEIKTFISDLRCELGITFNTVSYNIAIKAFCKMDDLESAQKVVDEMVQRAVEPNVVTFNTLLNGFYLSGKVADGERIWSLMVGMSIVPDIRSYNAKLNGLALEKRMKEAVEAAEEMKGKGLKLDVYSFNALIRGYINGEDLEEAKQWYVKMRRHNCVPDIVTFELLIPFLCKKGDVGFAVEICEEIFERKWQVRSKVLQFVVDRLVLEAKIQDAEKLVQAGKKHKHELIIP</sequence>
<dbReference type="Pfam" id="PF13041">
    <property type="entry name" value="PPR_2"/>
    <property type="match status" value="3"/>
</dbReference>
<evidence type="ECO:0000256" key="3">
    <source>
        <dbReference type="PROSITE-ProRule" id="PRU00708"/>
    </source>
</evidence>
<dbReference type="Gene3D" id="1.25.40.10">
    <property type="entry name" value="Tetratricopeptide repeat domain"/>
    <property type="match status" value="3"/>
</dbReference>
<dbReference type="PROSITE" id="PS51375">
    <property type="entry name" value="PPR"/>
    <property type="match status" value="5"/>
</dbReference>
<dbReference type="AlphaFoldDB" id="A0A9Q0UFA1"/>
<dbReference type="InterPro" id="IPR011990">
    <property type="entry name" value="TPR-like_helical_dom_sf"/>
</dbReference>
<feature type="compositionally biased region" description="Polar residues" evidence="4">
    <location>
        <begin position="48"/>
        <end position="59"/>
    </location>
</feature>
<protein>
    <submittedName>
        <fullName evidence="5">REPEAT-CONTAINING PROTEIN putative-RELATED</fullName>
    </submittedName>
</protein>
<keyword evidence="6" id="KW-1185">Reference proteome</keyword>
<feature type="repeat" description="PPR" evidence="3">
    <location>
        <begin position="294"/>
        <end position="328"/>
    </location>
</feature>
<dbReference type="GO" id="GO:0010019">
    <property type="term" value="P:chloroplast-nucleus signaling pathway"/>
    <property type="evidence" value="ECO:0007669"/>
    <property type="project" value="TreeGrafter"/>
</dbReference>
<feature type="repeat" description="PPR" evidence="3">
    <location>
        <begin position="118"/>
        <end position="152"/>
    </location>
</feature>
<feature type="compositionally biased region" description="Low complexity" evidence="4">
    <location>
        <begin position="23"/>
        <end position="39"/>
    </location>
</feature>
<dbReference type="GO" id="GO:0009507">
    <property type="term" value="C:chloroplast"/>
    <property type="evidence" value="ECO:0007669"/>
    <property type="project" value="TreeGrafter"/>
</dbReference>
<keyword evidence="2" id="KW-0677">Repeat</keyword>
<feature type="region of interest" description="Disordered" evidence="4">
    <location>
        <begin position="1"/>
        <end position="59"/>
    </location>
</feature>
<accession>A0A9Q0UFA1</accession>
<reference evidence="5" key="2">
    <citation type="journal article" date="2023" name="Int. J. Mol. Sci.">
        <title>De Novo Assembly and Annotation of 11 Diverse Shrub Willow (Salix) Genomes Reveals Novel Gene Organization in Sex-Linked Regions.</title>
        <authorList>
            <person name="Hyden B."/>
            <person name="Feng K."/>
            <person name="Yates T.B."/>
            <person name="Jawdy S."/>
            <person name="Cereghino C."/>
            <person name="Smart L.B."/>
            <person name="Muchero W."/>
        </authorList>
    </citation>
    <scope>NUCLEOTIDE SEQUENCE</scope>
    <source>
        <tissue evidence="5">Shoot tip</tissue>
    </source>
</reference>
<dbReference type="PANTHER" id="PTHR47936:SF5">
    <property type="entry name" value="PENTACOTRIPEPTIDE-REPEAT REGION OF PRORP DOMAIN-CONTAINING PROTEIN"/>
    <property type="match status" value="1"/>
</dbReference>
<feature type="repeat" description="PPR" evidence="3">
    <location>
        <begin position="224"/>
        <end position="258"/>
    </location>
</feature>
<dbReference type="GO" id="GO:0031930">
    <property type="term" value="P:mitochondria-nucleus signaling pathway"/>
    <property type="evidence" value="ECO:0007669"/>
    <property type="project" value="TreeGrafter"/>
</dbReference>
<evidence type="ECO:0000313" key="5">
    <source>
        <dbReference type="EMBL" id="KAJ6728707.1"/>
    </source>
</evidence>
<gene>
    <name evidence="5" type="ORF">OIU74_006720</name>
</gene>
<name>A0A9Q0UFA1_9ROSI</name>